<dbReference type="PANTHER" id="PTHR12828">
    <property type="entry name" value="PROTEASOME MATURATION PROTEIN UMP1"/>
    <property type="match status" value="1"/>
</dbReference>
<dbReference type="PANTHER" id="PTHR12828:SF3">
    <property type="entry name" value="PROTEASOME MATURATION PROTEIN"/>
    <property type="match status" value="1"/>
</dbReference>
<keyword evidence="1" id="KW-0143">Chaperone</keyword>
<dbReference type="eggNOG" id="KOG3061">
    <property type="taxonomic scope" value="Eukaryota"/>
</dbReference>
<keyword evidence="4" id="KW-1185">Reference proteome</keyword>
<dbReference type="InterPro" id="IPR008012">
    <property type="entry name" value="Ump1"/>
</dbReference>
<evidence type="ECO:0000256" key="2">
    <source>
        <dbReference type="ARBA" id="ARBA00043974"/>
    </source>
</evidence>
<dbReference type="OrthoDB" id="15001at2759"/>
<dbReference type="GO" id="GO:0005634">
    <property type="term" value="C:nucleus"/>
    <property type="evidence" value="ECO:0007669"/>
    <property type="project" value="TreeGrafter"/>
</dbReference>
<dbReference type="STRING" id="667725.A0A0L0FXW0"/>
<organism evidence="3 4">
    <name type="scientific">Sphaeroforma arctica JP610</name>
    <dbReference type="NCBI Taxonomy" id="667725"/>
    <lineage>
        <taxon>Eukaryota</taxon>
        <taxon>Ichthyosporea</taxon>
        <taxon>Ichthyophonida</taxon>
        <taxon>Sphaeroforma</taxon>
    </lineage>
</organism>
<comment type="similarity">
    <text evidence="2">Belongs to the POMP/UMP1 family.</text>
</comment>
<dbReference type="GO" id="GO:0043248">
    <property type="term" value="P:proteasome assembly"/>
    <property type="evidence" value="ECO:0007669"/>
    <property type="project" value="InterPro"/>
</dbReference>
<evidence type="ECO:0000313" key="3">
    <source>
        <dbReference type="EMBL" id="KNC81652.1"/>
    </source>
</evidence>
<name>A0A0L0FXW0_9EUKA</name>
<evidence type="ECO:0008006" key="5">
    <source>
        <dbReference type="Google" id="ProtNLM"/>
    </source>
</evidence>
<reference evidence="3 4" key="1">
    <citation type="submission" date="2011-02" db="EMBL/GenBank/DDBJ databases">
        <title>The Genome Sequence of Sphaeroforma arctica JP610.</title>
        <authorList>
            <consortium name="The Broad Institute Genome Sequencing Platform"/>
            <person name="Russ C."/>
            <person name="Cuomo C."/>
            <person name="Young S.K."/>
            <person name="Zeng Q."/>
            <person name="Gargeya S."/>
            <person name="Alvarado L."/>
            <person name="Berlin A."/>
            <person name="Chapman S.B."/>
            <person name="Chen Z."/>
            <person name="Freedman E."/>
            <person name="Gellesch M."/>
            <person name="Goldberg J."/>
            <person name="Griggs A."/>
            <person name="Gujja S."/>
            <person name="Heilman E."/>
            <person name="Heiman D."/>
            <person name="Howarth C."/>
            <person name="Mehta T."/>
            <person name="Neiman D."/>
            <person name="Pearson M."/>
            <person name="Roberts A."/>
            <person name="Saif S."/>
            <person name="Shea T."/>
            <person name="Shenoy N."/>
            <person name="Sisk P."/>
            <person name="Stolte C."/>
            <person name="Sykes S."/>
            <person name="White J."/>
            <person name="Yandava C."/>
            <person name="Burger G."/>
            <person name="Gray M.W."/>
            <person name="Holland P.W.H."/>
            <person name="King N."/>
            <person name="Lang F.B.F."/>
            <person name="Roger A.J."/>
            <person name="Ruiz-Trillo I."/>
            <person name="Haas B."/>
            <person name="Nusbaum C."/>
            <person name="Birren B."/>
        </authorList>
    </citation>
    <scope>NUCLEOTIDE SEQUENCE [LARGE SCALE GENOMIC DNA]</scope>
    <source>
        <strain evidence="3 4">JP610</strain>
    </source>
</reference>
<dbReference type="RefSeq" id="XP_014155554.1">
    <property type="nucleotide sequence ID" value="XM_014300079.1"/>
</dbReference>
<dbReference type="AlphaFoldDB" id="A0A0L0FXW0"/>
<evidence type="ECO:0000256" key="1">
    <source>
        <dbReference type="ARBA" id="ARBA00023186"/>
    </source>
</evidence>
<accession>A0A0L0FXW0</accession>
<sequence>MNVQPTIKPSPQYSEVTKVTTGAFGVHDTLRNGQGHALSHADNAHPVELMQKQTKVSQKQLRLQMLRDVQGLHAPMRLTTERALISKPLHHMPCITTSNIALETFDNTDEFIDYTDYLNDPRDAPEMGDPHIMMEYKLKM</sequence>
<dbReference type="Pfam" id="PF05348">
    <property type="entry name" value="UMP1"/>
    <property type="match status" value="1"/>
</dbReference>
<dbReference type="EMBL" id="KQ242011">
    <property type="protein sequence ID" value="KNC81652.1"/>
    <property type="molecule type" value="Genomic_DNA"/>
</dbReference>
<proteinExistence type="inferred from homology"/>
<dbReference type="Proteomes" id="UP000054560">
    <property type="component" value="Unassembled WGS sequence"/>
</dbReference>
<evidence type="ECO:0000313" key="4">
    <source>
        <dbReference type="Proteomes" id="UP000054560"/>
    </source>
</evidence>
<gene>
    <name evidence="3" type="ORF">SARC_06039</name>
</gene>
<dbReference type="GeneID" id="25906543"/>
<dbReference type="GO" id="GO:0005737">
    <property type="term" value="C:cytoplasm"/>
    <property type="evidence" value="ECO:0007669"/>
    <property type="project" value="TreeGrafter"/>
</dbReference>
<protein>
    <recommendedName>
        <fullName evidence="5">Proteasome maturation protein</fullName>
    </recommendedName>
</protein>